<sequence>MASETFGFTEVTAGRTVGIGTAADSSALLGIEGTEAGTTPTFTNNSDDFRMEVTLSSTDDIEFDVDGDGEYEEPVIFDLDPGQRREVEIQGRDDTAIVEVEVGLFNGTKKVGEIQLDRTFDIPQASAISDVEGSVRNVGGSGKYEFRLENTQFEGGQTVEIDGISVDWVDSPATQVGGHNDEILVLETTEEQIVQEVIEVGGGIVDFVRPSNDDVVELEPNGDGQGNEKEFEFDRFRTGDGGGTLTRTEEVDITLRAADGSMAQIELR</sequence>
<gene>
    <name evidence="1" type="ORF">OB919_07825</name>
</gene>
<evidence type="ECO:0000313" key="2">
    <source>
        <dbReference type="Proteomes" id="UP001321047"/>
    </source>
</evidence>
<proteinExistence type="predicted"/>
<keyword evidence="2" id="KW-1185">Reference proteome</keyword>
<evidence type="ECO:0000313" key="1">
    <source>
        <dbReference type="EMBL" id="MCU4751890.1"/>
    </source>
</evidence>
<dbReference type="RefSeq" id="WP_342808124.1">
    <property type="nucleotide sequence ID" value="NZ_JAOPJZ010000004.1"/>
</dbReference>
<organism evidence="1 2">
    <name type="scientific">Natronosalvus hydrolyticus</name>
    <dbReference type="NCBI Taxonomy" id="2979988"/>
    <lineage>
        <taxon>Archaea</taxon>
        <taxon>Methanobacteriati</taxon>
        <taxon>Methanobacteriota</taxon>
        <taxon>Stenosarchaea group</taxon>
        <taxon>Halobacteria</taxon>
        <taxon>Halobacteriales</taxon>
        <taxon>Natrialbaceae</taxon>
        <taxon>Natronosalvus</taxon>
    </lineage>
</organism>
<dbReference type="Proteomes" id="UP001321047">
    <property type="component" value="Unassembled WGS sequence"/>
</dbReference>
<name>A0AAP2Z8B3_9EURY</name>
<dbReference type="EMBL" id="JAOPJZ010000004">
    <property type="protein sequence ID" value="MCU4751890.1"/>
    <property type="molecule type" value="Genomic_DNA"/>
</dbReference>
<comment type="caution">
    <text evidence="1">The sequence shown here is derived from an EMBL/GenBank/DDBJ whole genome shotgun (WGS) entry which is preliminary data.</text>
</comment>
<dbReference type="AlphaFoldDB" id="A0AAP2Z8B3"/>
<protein>
    <submittedName>
        <fullName evidence="1">Uncharacterized protein</fullName>
    </submittedName>
</protein>
<reference evidence="1 2" key="1">
    <citation type="submission" date="2022-09" db="EMBL/GenBank/DDBJ databases">
        <title>Enrichment on poylsaccharides allowed isolation of novel metabolic and taxonomic groups of Haloarchaea.</title>
        <authorList>
            <person name="Sorokin D.Y."/>
            <person name="Elcheninov A.G."/>
            <person name="Khizhniak T.V."/>
            <person name="Kolganova T.V."/>
            <person name="Kublanov I.V."/>
        </authorList>
    </citation>
    <scope>NUCLEOTIDE SEQUENCE [LARGE SCALE GENOMIC DNA]</scope>
    <source>
        <strain evidence="1 2">AArc-curdl1</strain>
    </source>
</reference>
<accession>A0AAP2Z8B3</accession>